<evidence type="ECO:0000256" key="1">
    <source>
        <dbReference type="ARBA" id="ARBA00022723"/>
    </source>
</evidence>
<name>A0A7S6NXW3_9PHYC</name>
<proteinExistence type="predicted"/>
<dbReference type="Pfam" id="PF01428">
    <property type="entry name" value="zf-AN1"/>
    <property type="match status" value="1"/>
</dbReference>
<dbReference type="Gene3D" id="4.10.1110.10">
    <property type="entry name" value="AN1-like Zinc finger"/>
    <property type="match status" value="1"/>
</dbReference>
<dbReference type="InterPro" id="IPR035896">
    <property type="entry name" value="AN1-like_Znf"/>
</dbReference>
<dbReference type="SUPFAM" id="SSF118310">
    <property type="entry name" value="AN1-like Zinc finger"/>
    <property type="match status" value="1"/>
</dbReference>
<dbReference type="GO" id="GO:0008270">
    <property type="term" value="F:zinc ion binding"/>
    <property type="evidence" value="ECO:0007669"/>
    <property type="project" value="UniProtKB-KW"/>
</dbReference>
<evidence type="ECO:0000313" key="5">
    <source>
        <dbReference type="EMBL" id="QOR60186.1"/>
    </source>
</evidence>
<sequence length="73" mass="8502">MIKDNLGSLYMPCFKCKKKGIPIDCKYCNLGFCSRCIVLEIHECKGIESKKENEIKELDKRLEFKPEKKFGIV</sequence>
<evidence type="ECO:0000256" key="3">
    <source>
        <dbReference type="ARBA" id="ARBA00022833"/>
    </source>
</evidence>
<protein>
    <recommendedName>
        <fullName evidence="4">AN1-type domain-containing protein</fullName>
    </recommendedName>
</protein>
<dbReference type="InterPro" id="IPR000058">
    <property type="entry name" value="Znf_AN1"/>
</dbReference>
<dbReference type="EMBL" id="MK522034">
    <property type="protein sequence ID" value="QOR60186.1"/>
    <property type="molecule type" value="Genomic_DNA"/>
</dbReference>
<accession>A0A7S6NXW3</accession>
<keyword evidence="1" id="KW-0479">Metal-binding</keyword>
<organism evidence="5">
    <name type="scientific">Bathycoccus sp. RCC716 virus 1</name>
    <dbReference type="NCBI Taxonomy" id="2530038"/>
    <lineage>
        <taxon>Viruses</taxon>
        <taxon>Varidnaviria</taxon>
        <taxon>Bamfordvirae</taxon>
        <taxon>Nucleocytoviricota</taxon>
        <taxon>Megaviricetes</taxon>
        <taxon>Algavirales</taxon>
        <taxon>Phycodnaviridae</taxon>
        <taxon>Prasinovirus</taxon>
    </lineage>
</organism>
<evidence type="ECO:0000259" key="4">
    <source>
        <dbReference type="Pfam" id="PF01428"/>
    </source>
</evidence>
<keyword evidence="2" id="KW-0863">Zinc-finger</keyword>
<reference evidence="5" key="1">
    <citation type="submission" date="2019-02" db="EMBL/GenBank/DDBJ databases">
        <authorList>
            <person name="Bachy C."/>
            <person name="Yung C.-M."/>
            <person name="Roux S."/>
            <person name="Sullivan M.B."/>
            <person name="Worden A.Z."/>
        </authorList>
    </citation>
    <scope>NUCLEOTIDE SEQUENCE</scope>
    <source>
        <strain evidence="5">BII-V1</strain>
    </source>
</reference>
<feature type="domain" description="AN1-type" evidence="4">
    <location>
        <begin position="13"/>
        <end position="47"/>
    </location>
</feature>
<keyword evidence="3" id="KW-0862">Zinc</keyword>
<evidence type="ECO:0000256" key="2">
    <source>
        <dbReference type="ARBA" id="ARBA00022771"/>
    </source>
</evidence>